<feature type="domain" description="M23ase beta-sheet core" evidence="5">
    <location>
        <begin position="375"/>
        <end position="466"/>
    </location>
</feature>
<dbReference type="CDD" id="cd12797">
    <property type="entry name" value="M23_peptidase"/>
    <property type="match status" value="1"/>
</dbReference>
<dbReference type="InterPro" id="IPR050570">
    <property type="entry name" value="Cell_wall_metabolism_enzyme"/>
</dbReference>
<keyword evidence="1 4" id="KW-0732">Signal</keyword>
<organism evidence="6 7">
    <name type="scientific">Aquirufa novilacunae</name>
    <dbReference type="NCBI Taxonomy" id="3139305"/>
    <lineage>
        <taxon>Bacteria</taxon>
        <taxon>Pseudomonadati</taxon>
        <taxon>Bacteroidota</taxon>
        <taxon>Cytophagia</taxon>
        <taxon>Cytophagales</taxon>
        <taxon>Flectobacillaceae</taxon>
        <taxon>Aquirufa</taxon>
    </lineage>
</organism>
<comment type="caution">
    <text evidence="6">The sequence shown here is derived from an EMBL/GenBank/DDBJ whole genome shotgun (WGS) entry which is preliminary data.</text>
</comment>
<feature type="coiled-coil region" evidence="2">
    <location>
        <begin position="23"/>
        <end position="106"/>
    </location>
</feature>
<keyword evidence="2" id="KW-0175">Coiled coil</keyword>
<evidence type="ECO:0000313" key="6">
    <source>
        <dbReference type="EMBL" id="MFL0206038.1"/>
    </source>
</evidence>
<proteinExistence type="predicted"/>
<dbReference type="PANTHER" id="PTHR21666:SF289">
    <property type="entry name" value="L-ALA--D-GLU ENDOPEPTIDASE"/>
    <property type="match status" value="1"/>
</dbReference>
<feature type="chain" id="PRO_5045184450" evidence="4">
    <location>
        <begin position="19"/>
        <end position="472"/>
    </location>
</feature>
<evidence type="ECO:0000256" key="4">
    <source>
        <dbReference type="SAM" id="SignalP"/>
    </source>
</evidence>
<evidence type="ECO:0000259" key="5">
    <source>
        <dbReference type="Pfam" id="PF01551"/>
    </source>
</evidence>
<feature type="coiled-coil region" evidence="2">
    <location>
        <begin position="175"/>
        <end position="230"/>
    </location>
</feature>
<protein>
    <submittedName>
        <fullName evidence="6">Peptidoglycan DD-metalloendopeptidase family protein</fullName>
    </submittedName>
</protein>
<name>A0ABW8SVC6_9BACT</name>
<reference evidence="6 7" key="1">
    <citation type="submission" date="2024-07" db="EMBL/GenBank/DDBJ databases">
        <authorList>
            <person name="Pitt A."/>
            <person name="Hahn M.W."/>
        </authorList>
    </citation>
    <scope>NUCLEOTIDE SEQUENCE [LARGE SCALE GENOMIC DNA]</scope>
    <source>
        <strain evidence="6 7">2-AUSEE-184A6</strain>
    </source>
</reference>
<dbReference type="EMBL" id="JBEWZG010000001">
    <property type="protein sequence ID" value="MFL0206038.1"/>
    <property type="molecule type" value="Genomic_DNA"/>
</dbReference>
<dbReference type="Proteomes" id="UP001623559">
    <property type="component" value="Unassembled WGS sequence"/>
</dbReference>
<evidence type="ECO:0000256" key="1">
    <source>
        <dbReference type="ARBA" id="ARBA00022729"/>
    </source>
</evidence>
<evidence type="ECO:0000313" key="7">
    <source>
        <dbReference type="Proteomes" id="UP001623559"/>
    </source>
</evidence>
<dbReference type="Gene3D" id="6.10.250.3150">
    <property type="match status" value="1"/>
</dbReference>
<evidence type="ECO:0000256" key="2">
    <source>
        <dbReference type="SAM" id="Coils"/>
    </source>
</evidence>
<feature type="signal peptide" evidence="4">
    <location>
        <begin position="1"/>
        <end position="18"/>
    </location>
</feature>
<dbReference type="RefSeq" id="WP_406777607.1">
    <property type="nucleotide sequence ID" value="NZ_JBEWZG010000001.1"/>
</dbReference>
<sequence>MRYFVFIVSFLFAFNSIAQTDKKAALEQQKKDNLSKIKELNSIISRTSKKKNASLGKLNVLKEQIGVQKKQISVLEQNQQILAEEAEKLREEGDVLKAKLERLKKEYALMIYEAQKTSTVYNKMSFLLLSNDLGEFVRRFDYLRHYSANRKKQADLIYKTRQDLMTQEQKVVYKKQEEKKVLVEKEGEKKKLEVLKTKEDKVVTVLTQQEKKLKTELERKKLAVRKLDNLIAGIVQREIQKSIERERKLRQARQVKKVEVAKPVLPVLKKGETTKIVAEKPSEKSSEKKEASAKEEKKTVVAETKKAPKAEPAPAPVEEKKIESNTYYMNADEAKLASSFAALRGRMPFPVPSGFISDHFGVHKHPLLKGVMINNNGIDIQTSPGSPVHSVYDGVVQSVVNIPGINMVVAIQHGDYFTVYSKLANVSVSVGTRVRTGQLIGSVASDDDGTAEINFQVWKNTVRQNPESWLRR</sequence>
<dbReference type="PANTHER" id="PTHR21666">
    <property type="entry name" value="PEPTIDASE-RELATED"/>
    <property type="match status" value="1"/>
</dbReference>
<dbReference type="Gene3D" id="2.70.70.10">
    <property type="entry name" value="Glucose Permease (Domain IIA)"/>
    <property type="match status" value="1"/>
</dbReference>
<feature type="compositionally biased region" description="Basic and acidic residues" evidence="3">
    <location>
        <begin position="276"/>
        <end position="309"/>
    </location>
</feature>
<dbReference type="Pfam" id="PF01551">
    <property type="entry name" value="Peptidase_M23"/>
    <property type="match status" value="1"/>
</dbReference>
<feature type="region of interest" description="Disordered" evidence="3">
    <location>
        <begin position="276"/>
        <end position="317"/>
    </location>
</feature>
<evidence type="ECO:0000256" key="3">
    <source>
        <dbReference type="SAM" id="MobiDB-lite"/>
    </source>
</evidence>
<gene>
    <name evidence="6" type="ORF">V7S74_04715</name>
</gene>
<dbReference type="InterPro" id="IPR011055">
    <property type="entry name" value="Dup_hybrid_motif"/>
</dbReference>
<dbReference type="SUPFAM" id="SSF51261">
    <property type="entry name" value="Duplicated hybrid motif"/>
    <property type="match status" value="1"/>
</dbReference>
<dbReference type="InterPro" id="IPR016047">
    <property type="entry name" value="M23ase_b-sheet_dom"/>
</dbReference>
<accession>A0ABW8SVC6</accession>